<dbReference type="EMBL" id="CAMXCT030000944">
    <property type="protein sequence ID" value="CAL4772310.1"/>
    <property type="molecule type" value="Genomic_DNA"/>
</dbReference>
<feature type="region of interest" description="Disordered" evidence="1">
    <location>
        <begin position="976"/>
        <end position="998"/>
    </location>
</feature>
<evidence type="ECO:0000259" key="2">
    <source>
        <dbReference type="Pfam" id="PF00078"/>
    </source>
</evidence>
<evidence type="ECO:0000313" key="6">
    <source>
        <dbReference type="Proteomes" id="UP001152797"/>
    </source>
</evidence>
<dbReference type="EMBL" id="CAMXCT010000944">
    <property type="protein sequence ID" value="CAI3984998.1"/>
    <property type="molecule type" value="Genomic_DNA"/>
</dbReference>
<reference evidence="3" key="1">
    <citation type="submission" date="2022-10" db="EMBL/GenBank/DDBJ databases">
        <authorList>
            <person name="Chen Y."/>
            <person name="Dougan E. K."/>
            <person name="Chan C."/>
            <person name="Rhodes N."/>
            <person name="Thang M."/>
        </authorList>
    </citation>
    <scope>NUCLEOTIDE SEQUENCE</scope>
</reference>
<feature type="non-terminal residue" evidence="3">
    <location>
        <position position="1"/>
    </location>
</feature>
<name>A0A9P1C6H6_9DINO</name>
<dbReference type="OrthoDB" id="412663at2759"/>
<dbReference type="Proteomes" id="UP001152797">
    <property type="component" value="Unassembled WGS sequence"/>
</dbReference>
<evidence type="ECO:0000256" key="1">
    <source>
        <dbReference type="SAM" id="MobiDB-lite"/>
    </source>
</evidence>
<feature type="non-terminal residue" evidence="3">
    <location>
        <position position="1754"/>
    </location>
</feature>
<feature type="compositionally biased region" description="Polar residues" evidence="1">
    <location>
        <begin position="978"/>
        <end position="988"/>
    </location>
</feature>
<dbReference type="EMBL" id="CAMXCT020000944">
    <property type="protein sequence ID" value="CAL1138373.1"/>
    <property type="molecule type" value="Genomic_DNA"/>
</dbReference>
<organism evidence="3">
    <name type="scientific">Cladocopium goreaui</name>
    <dbReference type="NCBI Taxonomy" id="2562237"/>
    <lineage>
        <taxon>Eukaryota</taxon>
        <taxon>Sar</taxon>
        <taxon>Alveolata</taxon>
        <taxon>Dinophyceae</taxon>
        <taxon>Suessiales</taxon>
        <taxon>Symbiodiniaceae</taxon>
        <taxon>Cladocopium</taxon>
    </lineage>
</organism>
<evidence type="ECO:0000313" key="3">
    <source>
        <dbReference type="EMBL" id="CAI3984998.1"/>
    </source>
</evidence>
<dbReference type="Pfam" id="PF00078">
    <property type="entry name" value="RVT_1"/>
    <property type="match status" value="1"/>
</dbReference>
<feature type="compositionally biased region" description="Low complexity" evidence="1">
    <location>
        <begin position="989"/>
        <end position="998"/>
    </location>
</feature>
<accession>A0A9P1C6H6</accession>
<feature type="domain" description="Reverse transcriptase" evidence="2">
    <location>
        <begin position="1444"/>
        <end position="1647"/>
    </location>
</feature>
<evidence type="ECO:0000313" key="5">
    <source>
        <dbReference type="EMBL" id="CAL4772310.1"/>
    </source>
</evidence>
<protein>
    <submittedName>
        <fullName evidence="5">Sodium/hydrogen exchanger 8</fullName>
    </submittedName>
</protein>
<comment type="caution">
    <text evidence="3">The sequence shown here is derived from an EMBL/GenBank/DDBJ whole genome shotgun (WGS) entry which is preliminary data.</text>
</comment>
<sequence length="1754" mass="195643">GFSEVSGRLQATADQTDLGVGGWKDACTYLQNAHDLKFSTLALEIDRDAALAYSIAHNVPIVNGMKHVDPAIASEFRDLIVLTDIAGAGNASGLHSDQGQLILRAIATCKLLRHDLLPPTKKRLVNKNHVLKSRCTSGSEKLQTLVQFFIHDKWEIAYRHLGNQICTPHALLTIANMLNCLGKVDKTIAVTDVIANFINQRNTVENLHLQHTSIGTLVAGKAMHLSDQQIKNIEGFHQGLVDGHVPFDHAWSIDGFQMLGTQCPIPKDSRHDWGVSPTLPFVPFEKLQICVSGEILEAWVHSEVPRDMLLKVWKGAFVYLQDCPEAQTSNVLVPNDAEPEDEVTNHGLVLAVFQRELYIAKPSPEVLQWRNEIGKGKVEDVYGHIANVTPNREIVTCGFALSKHGPSRFSFAKYIHALNQCQISVQSKAMTGQVQMFVQGSAAAQQTIIGFWSQILSPEDLANMNIQLNVEMRGQPACLTWTAAPKCPIPIHAMKHMLMTRAFSRALDLLQVKNAFAAAMLDEGHDLTWTSKAVEQVMTAIGMKELSKIFHTDHANRFRFACGFLVQCGIDIPKINPSKTSQAAYAIKKKRMEVMPNPENYRAVEGVLVNENGQHTAHIPKFGGHLNGYHMCTSHDAAPWLRQGEVLSKDELALIIFGEVPVQTQLAYEQVTIPCTDEQGRNVLVACFLVQCGEKKVKLQTGDGHKIDTDGTILTAITWRKEDWPEQWQEICQNPYKALRAFPGANELLVSVWGKSYRNKKATATANSADSVQVHCLLREDNFSTFLKLSGFNKLWLAPKSKEGKPHQAWKVIWLDPTTDLQAATVLATKIPDSAGLVCQNARLALRVPKASYEQAWTKLFPNVPVPADIETSRIFKIESLPFGVTNKMLNEWAVHNAWKLRPLRAVGPRSWLVGTGDNPPAGTLHFNGAPLLVRELHGRHQSWHNPIVAGPKPTQSRVQQPSNYVNGFFQQDPWASWNGTKPSNNQNAVPSVPAQPAVVGPTEKQFSQQADRLSKLEEAVKQIQVGASQQAEAFDKLQLENKRRDADNKAHLEGRLSAIKKELDGSLAAALQQQASQFSANFDEIKNLLRAKPKRKTQAGGEDADMSVTIPGHTIFASRLKFPKSFVELDIDDKDWENMQDENGEIASATTIPTWGQAVENNVHAALQKGTCWPDWPLPTADWTYHALQVTRYHTEIALKQDATIQQRKAEFARALDKTSNSKKAYATVRGPGLPRVTEIGRKVSLQAMIVPENTGMQHTAFADHVELADIEMQYPLAVGKFSCKLLEIHEDYVVFQSHEPVHEWEENTTLCQHQFIISPAELAQQLDGFWKPIWQRDDDNFDFVRQTPEMLGFQHLLANIPPHPEIQIQPDDKDSWQKAIKKLKANSARGTDLISAQELKMLPWVFIQRLATILASYPEGFPKDFMHGLVCPLSKTEEIPMPNQTRPITLLPQLYRLWAAVMTEQATRILCQWIPLDVTGLLPGRGANATAYATQFAIEQARHKHAKVSGVTLDLIKCFNCIRWDFGFHALCALGFPKKVLLIWIGSLRALTRHWLLQNQTFEAGPGTTGFPEGDQFSVLVMVSVATAWCTYARGQLIAQHSTTISAYADNWSWTLDLVDNHLPMIKATLEITQSAGVAIDWHKTWSWATCKSTAAAIQEYVQQCLPGQKIQHKASVPIKLRPKRSDGFLQPRECVNIVSKKTAGMPHLQLRLTFAQQMNRDVRARASANKDSGDKEADLQFLQHSSFGEAM</sequence>
<keyword evidence="6" id="KW-1185">Reference proteome</keyword>
<proteinExistence type="predicted"/>
<dbReference type="InterPro" id="IPR000477">
    <property type="entry name" value="RT_dom"/>
</dbReference>
<gene>
    <name evidence="3" type="ORF">C1SCF055_LOCUS12489</name>
</gene>
<reference evidence="4" key="2">
    <citation type="submission" date="2024-04" db="EMBL/GenBank/DDBJ databases">
        <authorList>
            <person name="Chen Y."/>
            <person name="Shah S."/>
            <person name="Dougan E. K."/>
            <person name="Thang M."/>
            <person name="Chan C."/>
        </authorList>
    </citation>
    <scope>NUCLEOTIDE SEQUENCE [LARGE SCALE GENOMIC DNA]</scope>
</reference>
<evidence type="ECO:0000313" key="4">
    <source>
        <dbReference type="EMBL" id="CAL1138373.1"/>
    </source>
</evidence>